<dbReference type="Proteomes" id="UP000521872">
    <property type="component" value="Unassembled WGS sequence"/>
</dbReference>
<gene>
    <name evidence="2" type="ORF">D9613_006579</name>
</gene>
<evidence type="ECO:0000256" key="1">
    <source>
        <dbReference type="SAM" id="SignalP"/>
    </source>
</evidence>
<evidence type="ECO:0000313" key="3">
    <source>
        <dbReference type="Proteomes" id="UP000521872"/>
    </source>
</evidence>
<comment type="caution">
    <text evidence="2">The sequence shown here is derived from an EMBL/GenBank/DDBJ whole genome shotgun (WGS) entry which is preliminary data.</text>
</comment>
<dbReference type="AlphaFoldDB" id="A0A8H4VJT5"/>
<evidence type="ECO:0000313" key="2">
    <source>
        <dbReference type="EMBL" id="KAF4610499.1"/>
    </source>
</evidence>
<evidence type="ECO:0008006" key="4">
    <source>
        <dbReference type="Google" id="ProtNLM"/>
    </source>
</evidence>
<reference evidence="2 3" key="1">
    <citation type="submission" date="2019-12" db="EMBL/GenBank/DDBJ databases">
        <authorList>
            <person name="Floudas D."/>
            <person name="Bentzer J."/>
            <person name="Ahren D."/>
            <person name="Johansson T."/>
            <person name="Persson P."/>
            <person name="Tunlid A."/>
        </authorList>
    </citation>
    <scope>NUCLEOTIDE SEQUENCE [LARGE SCALE GENOMIC DNA]</scope>
    <source>
        <strain evidence="2 3">CBS 102.39</strain>
    </source>
</reference>
<feature type="signal peptide" evidence="1">
    <location>
        <begin position="1"/>
        <end position="18"/>
    </location>
</feature>
<keyword evidence="1" id="KW-0732">Signal</keyword>
<organism evidence="2 3">
    <name type="scientific">Agrocybe pediades</name>
    <dbReference type="NCBI Taxonomy" id="84607"/>
    <lineage>
        <taxon>Eukaryota</taxon>
        <taxon>Fungi</taxon>
        <taxon>Dikarya</taxon>
        <taxon>Basidiomycota</taxon>
        <taxon>Agaricomycotina</taxon>
        <taxon>Agaricomycetes</taxon>
        <taxon>Agaricomycetidae</taxon>
        <taxon>Agaricales</taxon>
        <taxon>Agaricineae</taxon>
        <taxon>Strophariaceae</taxon>
        <taxon>Agrocybe</taxon>
    </lineage>
</organism>
<name>A0A8H4VJT5_9AGAR</name>
<dbReference type="EMBL" id="JAACJL010000058">
    <property type="protein sequence ID" value="KAF4610499.1"/>
    <property type="molecule type" value="Genomic_DNA"/>
</dbReference>
<feature type="chain" id="PRO_5034788659" description="Hydrophobin" evidence="1">
    <location>
        <begin position="19"/>
        <end position="227"/>
    </location>
</feature>
<protein>
    <recommendedName>
        <fullName evidence="4">Hydrophobin</fullName>
    </recommendedName>
</protein>
<accession>A0A8H4VJT5</accession>
<proteinExistence type="predicted"/>
<sequence length="227" mass="24339">MKYFAFAAMLVLVSGVVANPVPQGSPAEFICAGPYVQALSQSVASAHFKETINLDIAKPEELCALSDSGGYYSCDEVAVVPYICRSIVKSTVINVYRRRLFRLIEIAKNGLILDPRLAYQNAAGPPSVPICCLGPLIAGDTYQFGSCFHHNLVKRYLRTMKAFFIAASLTIFSSVLASPQGSPAQFICAGPDNIKCPLSVPNCCIGPLISGEDQFGHCQPRGTACPL</sequence>
<keyword evidence="3" id="KW-1185">Reference proteome</keyword>